<gene>
    <name evidence="3" type="primary">LOC103589100</name>
</gene>
<evidence type="ECO:0000313" key="3">
    <source>
        <dbReference type="RefSeq" id="XP_008569199.1"/>
    </source>
</evidence>
<evidence type="ECO:0000259" key="1">
    <source>
        <dbReference type="SMART" id="SM00349"/>
    </source>
</evidence>
<dbReference type="Proteomes" id="UP000694923">
    <property type="component" value="Unplaced"/>
</dbReference>
<accession>A0ABM0QLF8</accession>
<dbReference type="PANTHER" id="PTHR14947">
    <property type="entry name" value="ZINC FINGER PROTEIN"/>
    <property type="match status" value="1"/>
</dbReference>
<sequence>MLGYPRSWEMDSMAFEDVPVNFTQKGPLLDPSQKKLYRDVMWKTFRNLASTRNKWEDQDNEDQYRNHERNLRNMEEVIVERNPMHVRNVRKHLNFPIPFEYLKEFTLAKNHIFILINVVKTLDVLVLLKYTKGLTLENNFMNKCEFTLEKNPINVRDVVKPSNVSFSLENTKILVLERNSMTVRHLVKP</sequence>
<keyword evidence="2" id="KW-1185">Reference proteome</keyword>
<dbReference type="InterPro" id="IPR039938">
    <property type="entry name" value="Sp4-like"/>
</dbReference>
<name>A0ABM0QLF8_GALVR</name>
<dbReference type="CDD" id="cd07765">
    <property type="entry name" value="KRAB_A-box"/>
    <property type="match status" value="1"/>
</dbReference>
<dbReference type="RefSeq" id="XP_008569199.1">
    <property type="nucleotide sequence ID" value="XM_008570977.1"/>
</dbReference>
<dbReference type="PANTHER" id="PTHR14947:SF26">
    <property type="entry name" value="RIKEN CDNA D130040H23 GENE"/>
    <property type="match status" value="1"/>
</dbReference>
<dbReference type="SUPFAM" id="SSF109640">
    <property type="entry name" value="KRAB domain (Kruppel-associated box)"/>
    <property type="match status" value="1"/>
</dbReference>
<proteinExistence type="predicted"/>
<dbReference type="InterPro" id="IPR036051">
    <property type="entry name" value="KRAB_dom_sf"/>
</dbReference>
<feature type="domain" description="KRAB" evidence="1">
    <location>
        <begin position="13"/>
        <end position="79"/>
    </location>
</feature>
<organism evidence="2 3">
    <name type="scientific">Galeopterus variegatus</name>
    <name type="common">Malayan flying lemur</name>
    <name type="synonym">Cynocephalus variegatus</name>
    <dbReference type="NCBI Taxonomy" id="482537"/>
    <lineage>
        <taxon>Eukaryota</taxon>
        <taxon>Metazoa</taxon>
        <taxon>Chordata</taxon>
        <taxon>Craniata</taxon>
        <taxon>Vertebrata</taxon>
        <taxon>Euteleostomi</taxon>
        <taxon>Mammalia</taxon>
        <taxon>Eutheria</taxon>
        <taxon>Euarchontoglires</taxon>
        <taxon>Dermoptera</taxon>
        <taxon>Cynocephalidae</taxon>
        <taxon>Galeopterus</taxon>
    </lineage>
</organism>
<dbReference type="Pfam" id="PF01352">
    <property type="entry name" value="KRAB"/>
    <property type="match status" value="1"/>
</dbReference>
<dbReference type="SMART" id="SM00349">
    <property type="entry name" value="KRAB"/>
    <property type="match status" value="1"/>
</dbReference>
<dbReference type="InterPro" id="IPR001909">
    <property type="entry name" value="KRAB"/>
</dbReference>
<dbReference type="Gene3D" id="6.10.140.140">
    <property type="match status" value="1"/>
</dbReference>
<protein>
    <submittedName>
        <fullName evidence="3">Zinc finger protein 844-like</fullName>
    </submittedName>
</protein>
<evidence type="ECO:0000313" key="2">
    <source>
        <dbReference type="Proteomes" id="UP000694923"/>
    </source>
</evidence>
<reference evidence="3" key="1">
    <citation type="submission" date="2025-08" db="UniProtKB">
        <authorList>
            <consortium name="RefSeq"/>
        </authorList>
    </citation>
    <scope>IDENTIFICATION</scope>
</reference>
<dbReference type="GeneID" id="103589100"/>